<evidence type="ECO:0000313" key="2">
    <source>
        <dbReference type="Proteomes" id="UP000679179"/>
    </source>
</evidence>
<accession>A0A919RZJ3</accession>
<dbReference type="InterPro" id="IPR014199">
    <property type="entry name" value="Spore_YtxC"/>
</dbReference>
<dbReference type="Pfam" id="PF08812">
    <property type="entry name" value="YtxC"/>
    <property type="match status" value="1"/>
</dbReference>
<proteinExistence type="predicted"/>
<gene>
    <name evidence="1" type="ORF">CPJCM30710_13500</name>
</gene>
<dbReference type="NCBIfam" id="TIGR02834">
    <property type="entry name" value="spo_ytxC"/>
    <property type="match status" value="1"/>
</dbReference>
<protein>
    <submittedName>
        <fullName evidence="1">Sporulation protein</fullName>
    </submittedName>
</protein>
<evidence type="ECO:0000313" key="1">
    <source>
        <dbReference type="EMBL" id="GIM28684.1"/>
    </source>
</evidence>
<keyword evidence="2" id="KW-1185">Reference proteome</keyword>
<name>A0A919RZJ3_9CLOT</name>
<dbReference type="AlphaFoldDB" id="A0A919RZJ3"/>
<comment type="caution">
    <text evidence="1">The sequence shown here is derived from an EMBL/GenBank/DDBJ whole genome shotgun (WGS) entry which is preliminary data.</text>
</comment>
<dbReference type="EMBL" id="BOPZ01000008">
    <property type="protein sequence ID" value="GIM28684.1"/>
    <property type="molecule type" value="Genomic_DNA"/>
</dbReference>
<reference evidence="1" key="1">
    <citation type="submission" date="2021-03" db="EMBL/GenBank/DDBJ databases">
        <title>Taxonomic study of Clostridium polyendosporum from meadow-gley soil under rice.</title>
        <authorList>
            <person name="Kobayashi H."/>
            <person name="Tanizawa Y."/>
            <person name="Yagura M."/>
        </authorList>
    </citation>
    <scope>NUCLEOTIDE SEQUENCE</scope>
    <source>
        <strain evidence="1">JCM 30710</strain>
    </source>
</reference>
<organism evidence="1 2">
    <name type="scientific">Clostridium polyendosporum</name>
    <dbReference type="NCBI Taxonomy" id="69208"/>
    <lineage>
        <taxon>Bacteria</taxon>
        <taxon>Bacillati</taxon>
        <taxon>Bacillota</taxon>
        <taxon>Clostridia</taxon>
        <taxon>Eubacteriales</taxon>
        <taxon>Clostridiaceae</taxon>
        <taxon>Clostridium</taxon>
    </lineage>
</organism>
<dbReference type="RefSeq" id="WP_212903405.1">
    <property type="nucleotide sequence ID" value="NZ_BOPZ01000008.1"/>
</dbReference>
<sequence>MLLLKLAYEGEQNFIEDIQDIRNLFKEKNITIGISESIEGNTHFVKIFCNDGDYSEKLKSIIDLYISNILYKVVIDVFKKKEMFEYLTDTYFFLKHEELLEVEEQIMRMLNGKEAISDETNIYCMNRINNIIEKIKSCIEENQEINVNGFITFRMRDLLGDIENVIDKVIEKYMVEKEYREFIKLLKYFVEIQESKIEEINLVVDKNGGYQVRDSYGNDIFKEFINDLSECKIGNSVNIEDVIISGLITNSPRRVIIHHKENCANREFLDTIINVFGDRIRYCDECNICNRTKIKI</sequence>
<dbReference type="Proteomes" id="UP000679179">
    <property type="component" value="Unassembled WGS sequence"/>
</dbReference>